<dbReference type="KEGG" id="puo:RZN69_08235"/>
<evidence type="ECO:0000313" key="2">
    <source>
        <dbReference type="Proteomes" id="UP001304300"/>
    </source>
</evidence>
<dbReference type="RefSeq" id="WP_317835617.1">
    <property type="nucleotide sequence ID" value="NZ_CP136920.1"/>
</dbReference>
<proteinExistence type="predicted"/>
<sequence length="249" mass="29394">MKTSQLREPSGIRPRPSHFIVLKKMSTEFEIYPTSPRIPTFGEVIDLAYPRIVSFLKEFDINFSEKMVFDVRTSEHKSLELARDALFDWKGEGYVWFFYEDICGGTDAYCESIEESDIECWTEESEENERIKERLPELQKSFEIGHYWDFRRSAGQPAIINLSYGFLAAATAELTDGIIHSWDSAWDYERLPCKCDVMYEHWFRSEDALNEDKGEWYTRCIEGIRNENKIRTSRDQERLTPSQHSSFRE</sequence>
<accession>A0AAQ3QXP8</accession>
<protein>
    <submittedName>
        <fullName evidence="1">Uncharacterized protein</fullName>
    </submittedName>
</protein>
<evidence type="ECO:0000313" key="1">
    <source>
        <dbReference type="EMBL" id="WOO43080.1"/>
    </source>
</evidence>
<dbReference type="Proteomes" id="UP001304300">
    <property type="component" value="Chromosome"/>
</dbReference>
<keyword evidence="2" id="KW-1185">Reference proteome</keyword>
<reference evidence="1 2" key="1">
    <citation type="submission" date="2023-10" db="EMBL/GenBank/DDBJ databases">
        <title>Rubellicoccus peritrichatus gen. nov., sp. nov., isolated from an algae of coral reef tank.</title>
        <authorList>
            <person name="Luo J."/>
        </authorList>
    </citation>
    <scope>NUCLEOTIDE SEQUENCE [LARGE SCALE GENOMIC DNA]</scope>
    <source>
        <strain evidence="1 2">CR14</strain>
    </source>
</reference>
<dbReference type="EMBL" id="CP136920">
    <property type="protein sequence ID" value="WOO43080.1"/>
    <property type="molecule type" value="Genomic_DNA"/>
</dbReference>
<name>A0AAQ3QXP8_9BACT</name>
<organism evidence="1 2">
    <name type="scientific">Rubellicoccus peritrichatus</name>
    <dbReference type="NCBI Taxonomy" id="3080537"/>
    <lineage>
        <taxon>Bacteria</taxon>
        <taxon>Pseudomonadati</taxon>
        <taxon>Verrucomicrobiota</taxon>
        <taxon>Opitutia</taxon>
        <taxon>Puniceicoccales</taxon>
        <taxon>Cerasicoccaceae</taxon>
        <taxon>Rubellicoccus</taxon>
    </lineage>
</organism>
<dbReference type="AlphaFoldDB" id="A0AAQ3QXP8"/>
<gene>
    <name evidence="1" type="ORF">RZN69_08235</name>
</gene>